<gene>
    <name evidence="3" type="primary">agg</name>
</gene>
<name>Q0JW38_HELPO</name>
<accession>Q0JW38</accession>
<organism evidence="3">
    <name type="scientific">Helix pomatia</name>
    <name type="common">Roman snail</name>
    <name type="synonym">Edible snail</name>
    <dbReference type="NCBI Taxonomy" id="6536"/>
    <lineage>
        <taxon>Eukaryota</taxon>
        <taxon>Metazoa</taxon>
        <taxon>Spiralia</taxon>
        <taxon>Lophotrochozoa</taxon>
        <taxon>Mollusca</taxon>
        <taxon>Gastropoda</taxon>
        <taxon>Heterobranchia</taxon>
        <taxon>Euthyneura</taxon>
        <taxon>Panpulmonata</taxon>
        <taxon>Eupulmonata</taxon>
        <taxon>Stylommatophora</taxon>
        <taxon>Helicina</taxon>
        <taxon>Helicoidea</taxon>
        <taxon>Helicidae</taxon>
        <taxon>Helix</taxon>
    </lineage>
</organism>
<evidence type="ECO:0000313" key="3">
    <source>
        <dbReference type="EMBL" id="CAL23843.1"/>
    </source>
</evidence>
<feature type="chain" id="PRO_5004174471" evidence="1">
    <location>
        <begin position="20"/>
        <end position="121"/>
    </location>
</feature>
<dbReference type="GO" id="GO:0030246">
    <property type="term" value="F:carbohydrate binding"/>
    <property type="evidence" value="ECO:0007669"/>
    <property type="project" value="InterPro"/>
</dbReference>
<feature type="domain" description="H-type lectin" evidence="2">
    <location>
        <begin position="53"/>
        <end position="117"/>
    </location>
</feature>
<dbReference type="Gene3D" id="2.60.40.2080">
    <property type="match status" value="1"/>
</dbReference>
<evidence type="ECO:0000256" key="1">
    <source>
        <dbReference type="SAM" id="SignalP"/>
    </source>
</evidence>
<keyword evidence="1" id="KW-0732">Signal</keyword>
<dbReference type="GO" id="GO:0007155">
    <property type="term" value="P:cell adhesion"/>
    <property type="evidence" value="ECO:0007669"/>
    <property type="project" value="InterPro"/>
</dbReference>
<dbReference type="Pfam" id="PF09458">
    <property type="entry name" value="H_lectin"/>
    <property type="match status" value="1"/>
</dbReference>
<sequence length="121" mass="13454">MQAFYSGLLLLCVVAFAAAQRVQSGKIDCGNDVSWAKVPSDDPGRDNTRELAKNITFASPYCRPPVVLLSITQLDVEQSQNLRVIARLYSVSPTGFKASCYTWHNTKVYSMGISWISIENY</sequence>
<dbReference type="SUPFAM" id="SSF141086">
    <property type="entry name" value="Agglutinin HPA-like"/>
    <property type="match status" value="1"/>
</dbReference>
<dbReference type="AlphaFoldDB" id="Q0JW38"/>
<evidence type="ECO:0000259" key="2">
    <source>
        <dbReference type="Pfam" id="PF09458"/>
    </source>
</evidence>
<reference evidence="3" key="1">
    <citation type="journal article" date="2006" name="FEMS Immunol. Med. Microbiol.">
        <title>Cloning, sequencing and expression of the gene encoding the Helix pomatia agglutinin HPA.</title>
        <authorList>
            <person name="Schmidt K.H."/>
            <person name="Schlott B."/>
            <person name="Peter D."/>
            <person name="Gerlach D."/>
        </authorList>
    </citation>
    <scope>NUCLEOTIDE SEQUENCE</scope>
    <source>
        <tissue evidence="3">Albumin gland</tissue>
    </source>
</reference>
<dbReference type="InterPro" id="IPR019019">
    <property type="entry name" value="H-type_lectin_domain"/>
</dbReference>
<dbReference type="EMBL" id="AM292801">
    <property type="protein sequence ID" value="CAL23843.1"/>
    <property type="molecule type" value="mRNA"/>
</dbReference>
<proteinExistence type="evidence at transcript level"/>
<feature type="signal peptide" evidence="1">
    <location>
        <begin position="1"/>
        <end position="19"/>
    </location>
</feature>
<dbReference type="InterPro" id="IPR037221">
    <property type="entry name" value="H-type_lectin_dom_sf"/>
</dbReference>
<protein>
    <submittedName>
        <fullName evidence="3">Agglutinin</fullName>
    </submittedName>
</protein>